<evidence type="ECO:0000313" key="17">
    <source>
        <dbReference type="Proteomes" id="UP001652640"/>
    </source>
</evidence>
<dbReference type="InterPro" id="IPR013151">
    <property type="entry name" value="Immunoglobulin_dom"/>
</dbReference>
<dbReference type="InterPro" id="IPR008424">
    <property type="entry name" value="Ig_C2-set"/>
</dbReference>
<dbReference type="InterPro" id="IPR000973">
    <property type="entry name" value="CD4"/>
</dbReference>
<evidence type="ECO:0000256" key="14">
    <source>
        <dbReference type="ARBA" id="ARBA00023319"/>
    </source>
</evidence>
<keyword evidence="13" id="KW-0449">Lipoprotein</keyword>
<keyword evidence="10" id="KW-0564">Palmitate</keyword>
<evidence type="ECO:0000256" key="8">
    <source>
        <dbReference type="ARBA" id="ARBA00023130"/>
    </source>
</evidence>
<dbReference type="PANTHER" id="PTHR11422:SF0">
    <property type="entry name" value="T-CELL SURFACE GLYCOPROTEIN CD4"/>
    <property type="match status" value="1"/>
</dbReference>
<dbReference type="GO" id="GO:0015026">
    <property type="term" value="F:coreceptor activity"/>
    <property type="evidence" value="ECO:0007669"/>
    <property type="project" value="InterPro"/>
</dbReference>
<dbReference type="GO" id="GO:0002250">
    <property type="term" value="P:adaptive immune response"/>
    <property type="evidence" value="ECO:0007669"/>
    <property type="project" value="UniProtKB-KW"/>
</dbReference>
<dbReference type="PANTHER" id="PTHR11422">
    <property type="entry name" value="T-CELL SURFACE GLYCOPROTEIN CD4"/>
    <property type="match status" value="1"/>
</dbReference>
<dbReference type="InterPro" id="IPR036179">
    <property type="entry name" value="Ig-like_dom_sf"/>
</dbReference>
<keyword evidence="6" id="KW-0391">Immunity</keyword>
<keyword evidence="17" id="KW-1185">Reference proteome</keyword>
<evidence type="ECO:0000256" key="4">
    <source>
        <dbReference type="ARBA" id="ARBA00022692"/>
    </source>
</evidence>
<dbReference type="Gene3D" id="2.60.40.10">
    <property type="entry name" value="Immunoglobulins"/>
    <property type="match status" value="4"/>
</dbReference>
<feature type="domain" description="Ig-like" evidence="16">
    <location>
        <begin position="85"/>
        <end position="203"/>
    </location>
</feature>
<dbReference type="GeneID" id="110128124"/>
<evidence type="ECO:0000256" key="3">
    <source>
        <dbReference type="ARBA" id="ARBA00022475"/>
    </source>
</evidence>
<protein>
    <recommendedName>
        <fullName evidence="2">T-cell surface glycoprotein CD4</fullName>
    </recommendedName>
    <alternativeName>
        <fullName evidence="15">T-cell surface antigen T4/Leu-3</fullName>
    </alternativeName>
</protein>
<keyword evidence="11" id="KW-1015">Disulfide bond</keyword>
<name>A0A6J0W955_ODOVR</name>
<dbReference type="AlphaFoldDB" id="A0A6J0W955"/>
<evidence type="ECO:0000256" key="2">
    <source>
        <dbReference type="ARBA" id="ARBA00016522"/>
    </source>
</evidence>
<dbReference type="InterPro" id="IPR013106">
    <property type="entry name" value="Ig_V-set"/>
</dbReference>
<evidence type="ECO:0000256" key="15">
    <source>
        <dbReference type="ARBA" id="ARBA00029974"/>
    </source>
</evidence>
<dbReference type="SMART" id="SM00408">
    <property type="entry name" value="IGc2"/>
    <property type="match status" value="1"/>
</dbReference>
<dbReference type="SMART" id="SM00406">
    <property type="entry name" value="IGv"/>
    <property type="match status" value="1"/>
</dbReference>
<dbReference type="Pfam" id="PF00047">
    <property type="entry name" value="ig"/>
    <property type="match status" value="1"/>
</dbReference>
<reference evidence="17" key="1">
    <citation type="journal article" date="2022" name="J. Hered.">
        <title>A De Novo Chromosome-Level Genome Assembly of the White-Tailed Deer, Odocoileus Virginianus.</title>
        <authorList>
            <person name="London E.W."/>
            <person name="Roca A.L."/>
            <person name="Novakofski J.E."/>
            <person name="Mateus-Pinilla N.E."/>
        </authorList>
    </citation>
    <scope>NUCLEOTIDE SEQUENCE [LARGE SCALE GENOMIC DNA]</scope>
</reference>
<evidence type="ECO:0000256" key="5">
    <source>
        <dbReference type="ARBA" id="ARBA00022737"/>
    </source>
</evidence>
<evidence type="ECO:0000256" key="9">
    <source>
        <dbReference type="ARBA" id="ARBA00023136"/>
    </source>
</evidence>
<dbReference type="InterPro" id="IPR013783">
    <property type="entry name" value="Ig-like_fold"/>
</dbReference>
<dbReference type="GO" id="GO:0005886">
    <property type="term" value="C:plasma membrane"/>
    <property type="evidence" value="ECO:0007669"/>
    <property type="project" value="UniProtKB-SubCell"/>
</dbReference>
<evidence type="ECO:0000256" key="1">
    <source>
        <dbReference type="ARBA" id="ARBA00004251"/>
    </source>
</evidence>
<gene>
    <name evidence="18" type="primary">CD4</name>
</gene>
<proteinExistence type="predicted"/>
<keyword evidence="5" id="KW-0677">Repeat</keyword>
<evidence type="ECO:0000256" key="12">
    <source>
        <dbReference type="ARBA" id="ARBA00023180"/>
    </source>
</evidence>
<dbReference type="SUPFAM" id="SSF48726">
    <property type="entry name" value="Immunoglobulin"/>
    <property type="match status" value="4"/>
</dbReference>
<comment type="subcellular location">
    <subcellularLocation>
        <location evidence="1">Cell membrane</location>
        <topology evidence="1">Single-pass type I membrane protein</topology>
    </subcellularLocation>
</comment>
<organism evidence="17 18">
    <name type="scientific">Odocoileus virginianus</name>
    <name type="common">White-tailed deer</name>
    <dbReference type="NCBI Taxonomy" id="9874"/>
    <lineage>
        <taxon>Eukaryota</taxon>
        <taxon>Metazoa</taxon>
        <taxon>Chordata</taxon>
        <taxon>Craniata</taxon>
        <taxon>Vertebrata</taxon>
        <taxon>Euteleostomi</taxon>
        <taxon>Mammalia</taxon>
        <taxon>Eutheria</taxon>
        <taxon>Laurasiatheria</taxon>
        <taxon>Artiodactyla</taxon>
        <taxon>Ruminantia</taxon>
        <taxon>Pecora</taxon>
        <taxon>Cervidae</taxon>
        <taxon>Odocoileinae</taxon>
        <taxon>Odocoileus</taxon>
    </lineage>
</organism>
<dbReference type="GO" id="GO:0009986">
    <property type="term" value="C:cell surface"/>
    <property type="evidence" value="ECO:0007669"/>
    <property type="project" value="UniProtKB-ARBA"/>
</dbReference>
<dbReference type="GO" id="GO:0007155">
    <property type="term" value="P:cell adhesion"/>
    <property type="evidence" value="ECO:0007669"/>
    <property type="project" value="InterPro"/>
</dbReference>
<accession>A0A6J0W955</accession>
<keyword evidence="8" id="KW-1064">Adaptive immunity</keyword>
<dbReference type="Pfam" id="PF09191">
    <property type="entry name" value="CD4-extracel"/>
    <property type="match status" value="1"/>
</dbReference>
<evidence type="ECO:0000259" key="16">
    <source>
        <dbReference type="PROSITE" id="PS50835"/>
    </source>
</evidence>
<keyword evidence="9" id="KW-0472">Membrane</keyword>
<dbReference type="SMART" id="SM00409">
    <property type="entry name" value="IG"/>
    <property type="match status" value="3"/>
</dbReference>
<dbReference type="InterPro" id="IPR015274">
    <property type="entry name" value="CD4-extracel"/>
</dbReference>
<keyword evidence="7" id="KW-1133">Transmembrane helix</keyword>
<evidence type="ECO:0000256" key="10">
    <source>
        <dbReference type="ARBA" id="ARBA00023139"/>
    </source>
</evidence>
<dbReference type="Proteomes" id="UP001652640">
    <property type="component" value="Chromosome 23"/>
</dbReference>
<keyword evidence="4" id="KW-0812">Transmembrane</keyword>
<keyword evidence="3" id="KW-1003">Cell membrane</keyword>
<dbReference type="InterPro" id="IPR007110">
    <property type="entry name" value="Ig-like_dom"/>
</dbReference>
<evidence type="ECO:0000313" key="18">
    <source>
        <dbReference type="RefSeq" id="XP_020734363.2"/>
    </source>
</evidence>
<evidence type="ECO:0000256" key="11">
    <source>
        <dbReference type="ARBA" id="ARBA00023157"/>
    </source>
</evidence>
<sequence>MVTLGAGPGLGSGDSLPGFLSLRLSVSLSAEVTGALPSGPLLPTLTETHLCKKQKGRETQARRPCPFFRGRLRPPACLSKAAMCPRTSLRHLFLVLQLAMLLAGTQGKTVVLGKAGDQAELPCQASQKKNLVFSWKDSSQSKILGNYGSFLHKGNSEMGHRVESRLNLWDQGSFPLIIKNLQVTDSGTYTCEVDNKKLQVELQVFRLTASSDSRVLLGQSLTFTLESPSGSNPSVQCKGPGNNRKEDLKSLSLAQVGLQDSGTWTCTISQSQQTLEIKIPIVVLAFQKAPKTVYVKEGEQAELSFPLTFEDENLSGELSWQQANGDSSSHTWVTFTLMNREVKVLTIHKDLKLLVGERLPLHFTLPRTLPQYAGSGILTLDLTKGKLRQEVNLVVMRVTKSPDSLTCEVLGPSSPRLTLNLKMGNQSMKGSNQSKSVTALAPEAGTWQCLLSDKGKVLLESEINVLPSDLIQAWPKLLPVVLGGITAPGRTDVSNQEAP</sequence>
<evidence type="ECO:0000256" key="13">
    <source>
        <dbReference type="ARBA" id="ARBA00023288"/>
    </source>
</evidence>
<dbReference type="RefSeq" id="XP_020734363.2">
    <property type="nucleotide sequence ID" value="XM_020878704.2"/>
</dbReference>
<evidence type="ECO:0000256" key="7">
    <source>
        <dbReference type="ARBA" id="ARBA00022989"/>
    </source>
</evidence>
<dbReference type="PROSITE" id="PS50835">
    <property type="entry name" value="IG_LIKE"/>
    <property type="match status" value="1"/>
</dbReference>
<keyword evidence="12" id="KW-0325">Glycoprotein</keyword>
<keyword evidence="14" id="KW-0393">Immunoglobulin domain</keyword>
<evidence type="ECO:0000256" key="6">
    <source>
        <dbReference type="ARBA" id="ARBA00022859"/>
    </source>
</evidence>
<reference evidence="18" key="2">
    <citation type="submission" date="2025-08" db="UniProtKB">
        <authorList>
            <consortium name="RefSeq"/>
        </authorList>
    </citation>
    <scope>IDENTIFICATION</scope>
    <source>
        <tissue evidence="18">Tongue muscle</tissue>
    </source>
</reference>
<dbReference type="PRINTS" id="PR00692">
    <property type="entry name" value="CD4TCANTIGEN"/>
</dbReference>
<dbReference type="InterPro" id="IPR003599">
    <property type="entry name" value="Ig_sub"/>
</dbReference>
<dbReference type="Pfam" id="PF05790">
    <property type="entry name" value="C2-set"/>
    <property type="match status" value="2"/>
</dbReference>
<dbReference type="InterPro" id="IPR003598">
    <property type="entry name" value="Ig_sub2"/>
</dbReference>